<evidence type="ECO:0000313" key="1">
    <source>
        <dbReference type="EMBL" id="KKK98277.1"/>
    </source>
</evidence>
<accession>A0A0F8ZWP5</accession>
<protein>
    <submittedName>
        <fullName evidence="1">Uncharacterized protein</fullName>
    </submittedName>
</protein>
<dbReference type="EMBL" id="LAZR01045688">
    <property type="protein sequence ID" value="KKK98277.1"/>
    <property type="molecule type" value="Genomic_DNA"/>
</dbReference>
<proteinExistence type="predicted"/>
<name>A0A0F8ZWP5_9ZZZZ</name>
<comment type="caution">
    <text evidence="1">The sequence shown here is derived from an EMBL/GenBank/DDBJ whole genome shotgun (WGS) entry which is preliminary data.</text>
</comment>
<gene>
    <name evidence="1" type="ORF">LCGC14_2644340</name>
</gene>
<sequence length="135" mass="13282">MAGQIGSLNNFTSGSLLVSADMNANFTDVKDAFNALMTAANELVGGLTVDGALTVGSGGFTVTAGGIAITAGGIVLAAGKRVSLDGSALGDTYVYEPAANVLGLVASGDLTRFAAGPKILVNEDANANMTIGLTV</sequence>
<reference evidence="1" key="1">
    <citation type="journal article" date="2015" name="Nature">
        <title>Complex archaea that bridge the gap between prokaryotes and eukaryotes.</title>
        <authorList>
            <person name="Spang A."/>
            <person name="Saw J.H."/>
            <person name="Jorgensen S.L."/>
            <person name="Zaremba-Niedzwiedzka K."/>
            <person name="Martijn J."/>
            <person name="Lind A.E."/>
            <person name="van Eijk R."/>
            <person name="Schleper C."/>
            <person name="Guy L."/>
            <person name="Ettema T.J."/>
        </authorList>
    </citation>
    <scope>NUCLEOTIDE SEQUENCE</scope>
</reference>
<organism evidence="1">
    <name type="scientific">marine sediment metagenome</name>
    <dbReference type="NCBI Taxonomy" id="412755"/>
    <lineage>
        <taxon>unclassified sequences</taxon>
        <taxon>metagenomes</taxon>
        <taxon>ecological metagenomes</taxon>
    </lineage>
</organism>
<feature type="non-terminal residue" evidence="1">
    <location>
        <position position="135"/>
    </location>
</feature>
<dbReference type="AlphaFoldDB" id="A0A0F8ZWP5"/>